<reference evidence="1" key="1">
    <citation type="submission" date="2018-05" db="EMBL/GenBank/DDBJ databases">
        <authorList>
            <person name="Lanie J.A."/>
            <person name="Ng W.-L."/>
            <person name="Kazmierczak K.M."/>
            <person name="Andrzejewski T.M."/>
            <person name="Davidsen T.M."/>
            <person name="Wayne K.J."/>
            <person name="Tettelin H."/>
            <person name="Glass J.I."/>
            <person name="Rusch D."/>
            <person name="Podicherti R."/>
            <person name="Tsui H.-C.T."/>
            <person name="Winkler M.E."/>
        </authorList>
    </citation>
    <scope>NUCLEOTIDE SEQUENCE</scope>
</reference>
<dbReference type="EMBL" id="UINC01095045">
    <property type="protein sequence ID" value="SVC50812.1"/>
    <property type="molecule type" value="Genomic_DNA"/>
</dbReference>
<dbReference type="AlphaFoldDB" id="A0A382MTJ3"/>
<dbReference type="CDD" id="cd04485">
    <property type="entry name" value="DnaE_OBF"/>
    <property type="match status" value="1"/>
</dbReference>
<feature type="non-terminal residue" evidence="1">
    <location>
        <position position="1"/>
    </location>
</feature>
<sequence length="69" mass="7903">NSNIVIWKTILDRYRSEVLQGQLLLIKGIVEREGEVVHVVASHIQDLSYKLGDLSKTNRDLSLSSRNFH</sequence>
<accession>A0A382MTJ3</accession>
<name>A0A382MTJ3_9ZZZZ</name>
<evidence type="ECO:0008006" key="2">
    <source>
        <dbReference type="Google" id="ProtNLM"/>
    </source>
</evidence>
<gene>
    <name evidence="1" type="ORF">METZ01_LOCUS303666</name>
</gene>
<proteinExistence type="predicted"/>
<organism evidence="1">
    <name type="scientific">marine metagenome</name>
    <dbReference type="NCBI Taxonomy" id="408172"/>
    <lineage>
        <taxon>unclassified sequences</taxon>
        <taxon>metagenomes</taxon>
        <taxon>ecological metagenomes</taxon>
    </lineage>
</organism>
<protein>
    <recommendedName>
        <fullName evidence="2">OB domain-containing protein</fullName>
    </recommendedName>
</protein>
<evidence type="ECO:0000313" key="1">
    <source>
        <dbReference type="EMBL" id="SVC50812.1"/>
    </source>
</evidence>